<dbReference type="OrthoDB" id="192289at2759"/>
<protein>
    <submittedName>
        <fullName evidence="2">Uncharacterized protein</fullName>
    </submittedName>
</protein>
<dbReference type="EMBL" id="BRXY01000073">
    <property type="protein sequence ID" value="GMH61717.1"/>
    <property type="molecule type" value="Genomic_DNA"/>
</dbReference>
<feature type="region of interest" description="Disordered" evidence="1">
    <location>
        <begin position="216"/>
        <end position="240"/>
    </location>
</feature>
<evidence type="ECO:0000256" key="1">
    <source>
        <dbReference type="SAM" id="MobiDB-lite"/>
    </source>
</evidence>
<keyword evidence="3" id="KW-1185">Reference proteome</keyword>
<accession>A0A9W7A2I7</accession>
<sequence length="583" mass="64235">MSRSLSTESYFSVSPSERSEQLRNVSMYLRSVVLYNPKDQSKGKPPKFRGSDAMEVLITSGLVDSEFDAGEILEELEKDGLVIPSKGTLKSPKKVEERKFRFSEEVVKREAGIIEGLNAVDVTGSPAKGSIASYNSPTKAGRPEKRVEWGEDVGAEEALSGKMLKFSVFVIAVGALLFPQELAGACGGALEVEGIKLLGAFVLGISVWSVIGKEGGNGGGGGGGKSRASEPSTMRASIDDGSELQTRIRSMSTPEDPKIPVLDIKDVPKMIEKITNVLIPEYTWIEAGRSIIACDNAMKKAGSGHKIVEKCKPLMETEAIHDARKRYPKCLKALGLLDLNDGWKFYKDENNTKVYSKYDEKGNFWIKVDGIFYGNPTTCASIWKEGDLFKEWFPFVSHSEFFYKESDAEIVFRYGGTNPLGKSESILHGWGCSHMHDPSDGCFLILGGSVKEWRGKPFPKPGFMVTRNWVNDLSILVEPLGLNSEGEEEVRNVLISSLKLPKLPTWFMEWVLGKVFINLVAAMSSCGKKCDAEGSVTPHALRTRSDKFYSDFLDVNFDEFKEKRGLKGKKRGGGQTIETNGHV</sequence>
<dbReference type="SUPFAM" id="SSF55961">
    <property type="entry name" value="Bet v1-like"/>
    <property type="match status" value="1"/>
</dbReference>
<name>A0A9W7A2I7_9STRA</name>
<gene>
    <name evidence="2" type="ORF">TrST_g13006</name>
</gene>
<organism evidence="2 3">
    <name type="scientific">Triparma strigata</name>
    <dbReference type="NCBI Taxonomy" id="1606541"/>
    <lineage>
        <taxon>Eukaryota</taxon>
        <taxon>Sar</taxon>
        <taxon>Stramenopiles</taxon>
        <taxon>Ochrophyta</taxon>
        <taxon>Bolidophyceae</taxon>
        <taxon>Parmales</taxon>
        <taxon>Triparmaceae</taxon>
        <taxon>Triparma</taxon>
    </lineage>
</organism>
<evidence type="ECO:0000313" key="2">
    <source>
        <dbReference type="EMBL" id="GMH61717.1"/>
    </source>
</evidence>
<comment type="caution">
    <text evidence="2">The sequence shown here is derived from an EMBL/GenBank/DDBJ whole genome shotgun (WGS) entry which is preliminary data.</text>
</comment>
<dbReference type="AlphaFoldDB" id="A0A9W7A2I7"/>
<proteinExistence type="predicted"/>
<dbReference type="Gene3D" id="3.30.530.20">
    <property type="match status" value="1"/>
</dbReference>
<evidence type="ECO:0000313" key="3">
    <source>
        <dbReference type="Proteomes" id="UP001165085"/>
    </source>
</evidence>
<dbReference type="Proteomes" id="UP001165085">
    <property type="component" value="Unassembled WGS sequence"/>
</dbReference>
<reference evidence="3" key="1">
    <citation type="journal article" date="2023" name="Commun. Biol.">
        <title>Genome analysis of Parmales, the sister group of diatoms, reveals the evolutionary specialization of diatoms from phago-mixotrophs to photoautotrophs.</title>
        <authorList>
            <person name="Ban H."/>
            <person name="Sato S."/>
            <person name="Yoshikawa S."/>
            <person name="Yamada K."/>
            <person name="Nakamura Y."/>
            <person name="Ichinomiya M."/>
            <person name="Sato N."/>
            <person name="Blanc-Mathieu R."/>
            <person name="Endo H."/>
            <person name="Kuwata A."/>
            <person name="Ogata H."/>
        </authorList>
    </citation>
    <scope>NUCLEOTIDE SEQUENCE [LARGE SCALE GENOMIC DNA]</scope>
    <source>
        <strain evidence="3">NIES 3701</strain>
    </source>
</reference>
<feature type="compositionally biased region" description="Gly residues" evidence="1">
    <location>
        <begin position="216"/>
        <end position="225"/>
    </location>
</feature>
<dbReference type="InterPro" id="IPR023393">
    <property type="entry name" value="START-like_dom_sf"/>
</dbReference>